<dbReference type="RefSeq" id="WP_158979811.1">
    <property type="nucleotide sequence ID" value="NZ_WSFO01000006.1"/>
</dbReference>
<sequence length="126" mass="13571">MTKMNAVGWFDIYVDDLNRAVEFYEAVMGNKLEPMGDPTGETQMMSFPADMGVYGAAGALTKSPHARPGVGGTIVYFSVEDCAVQQARVATAGGVVIRPKFSIGEFGWVTLCQDTEGNMFGFNSLK</sequence>
<protein>
    <submittedName>
        <fullName evidence="2">VOC family protein</fullName>
    </submittedName>
</protein>
<dbReference type="AlphaFoldDB" id="A0A6A4RHT5"/>
<dbReference type="Pfam" id="PF00903">
    <property type="entry name" value="Glyoxalase"/>
    <property type="match status" value="1"/>
</dbReference>
<dbReference type="Proteomes" id="UP000441586">
    <property type="component" value="Unassembled WGS sequence"/>
</dbReference>
<proteinExistence type="predicted"/>
<dbReference type="PANTHER" id="PTHR33993">
    <property type="entry name" value="GLYOXALASE-RELATED"/>
    <property type="match status" value="1"/>
</dbReference>
<gene>
    <name evidence="2" type="ORF">GP644_12150</name>
</gene>
<evidence type="ECO:0000259" key="1">
    <source>
        <dbReference type="PROSITE" id="PS51819"/>
    </source>
</evidence>
<dbReference type="PANTHER" id="PTHR33993:SF2">
    <property type="entry name" value="VOC DOMAIN-CONTAINING PROTEIN"/>
    <property type="match status" value="1"/>
</dbReference>
<dbReference type="PROSITE" id="PS51819">
    <property type="entry name" value="VOC"/>
    <property type="match status" value="1"/>
</dbReference>
<organism evidence="2 3">
    <name type="scientific">Parasedimentitalea maritima</name>
    <dbReference type="NCBI Taxonomy" id="2578117"/>
    <lineage>
        <taxon>Bacteria</taxon>
        <taxon>Pseudomonadati</taxon>
        <taxon>Pseudomonadota</taxon>
        <taxon>Alphaproteobacteria</taxon>
        <taxon>Rhodobacterales</taxon>
        <taxon>Paracoccaceae</taxon>
        <taxon>Parasedimentitalea</taxon>
    </lineage>
</organism>
<accession>A0A6A4RHT5</accession>
<dbReference type="InterPro" id="IPR052164">
    <property type="entry name" value="Anthracycline_SecMetBiosynth"/>
</dbReference>
<evidence type="ECO:0000313" key="3">
    <source>
        <dbReference type="Proteomes" id="UP000441586"/>
    </source>
</evidence>
<dbReference type="InterPro" id="IPR004360">
    <property type="entry name" value="Glyas_Fos-R_dOase_dom"/>
</dbReference>
<dbReference type="InterPro" id="IPR037523">
    <property type="entry name" value="VOC_core"/>
</dbReference>
<dbReference type="InterPro" id="IPR029068">
    <property type="entry name" value="Glyas_Bleomycin-R_OHBP_Dase"/>
</dbReference>
<comment type="caution">
    <text evidence="2">The sequence shown here is derived from an EMBL/GenBank/DDBJ whole genome shotgun (WGS) entry which is preliminary data.</text>
</comment>
<name>A0A6A4RHT5_9RHOB</name>
<dbReference type="Gene3D" id="3.10.180.10">
    <property type="entry name" value="2,3-Dihydroxybiphenyl 1,2-Dioxygenase, domain 1"/>
    <property type="match status" value="1"/>
</dbReference>
<feature type="domain" description="VOC" evidence="1">
    <location>
        <begin position="6"/>
        <end position="125"/>
    </location>
</feature>
<dbReference type="SUPFAM" id="SSF54593">
    <property type="entry name" value="Glyoxalase/Bleomycin resistance protein/Dihydroxybiphenyl dioxygenase"/>
    <property type="match status" value="1"/>
</dbReference>
<evidence type="ECO:0000313" key="2">
    <source>
        <dbReference type="EMBL" id="KAE9629755.1"/>
    </source>
</evidence>
<dbReference type="EMBL" id="WSFO01000006">
    <property type="protein sequence ID" value="KAE9629755.1"/>
    <property type="molecule type" value="Genomic_DNA"/>
</dbReference>
<reference evidence="2 3" key="1">
    <citation type="submission" date="2019-12" db="EMBL/GenBank/DDBJ databases">
        <authorList>
            <person name="Zhang Y.-J."/>
        </authorList>
    </citation>
    <scope>NUCLEOTIDE SEQUENCE [LARGE SCALE GENOMIC DNA]</scope>
    <source>
        <strain evidence="2 3">H18S-6</strain>
    </source>
</reference>
<dbReference type="CDD" id="cd07247">
    <property type="entry name" value="SgaA_N_like"/>
    <property type="match status" value="1"/>
</dbReference>